<evidence type="ECO:0000313" key="1">
    <source>
        <dbReference type="EMBL" id="JAS15264.1"/>
    </source>
</evidence>
<reference evidence="1" key="1">
    <citation type="submission" date="2015-12" db="EMBL/GenBank/DDBJ databases">
        <title>De novo transcriptome assembly of four potential Pierce s Disease insect vectors from Arizona vineyards.</title>
        <authorList>
            <person name="Tassone E.E."/>
        </authorList>
    </citation>
    <scope>NUCLEOTIDE SEQUENCE</scope>
</reference>
<sequence>MATSNVFNSPLFFTPNNENSVKNIVSSKQGLNSIQPKKKALSDVGNIIHHKNVSTHPSSKSFKKIEQKSVTKITGFDLKINEICDEEDMRQEFDHNWSACNKNTDDDIDWFLPNLELTPQELDSYTLDWEVKPSFKDVKKKDINLTEFEVLESPGMNLKFLEKEEEEWSKFKENYTLLLMSEI</sequence>
<protein>
    <submittedName>
        <fullName evidence="1">Uncharacterized protein</fullName>
    </submittedName>
</protein>
<dbReference type="AlphaFoldDB" id="A0A1B6CPF9"/>
<gene>
    <name evidence="1" type="ORF">g.20166</name>
</gene>
<name>A0A1B6CPF9_9HEMI</name>
<organism evidence="1">
    <name type="scientific">Clastoptera arizonana</name>
    <name type="common">Arizona spittle bug</name>
    <dbReference type="NCBI Taxonomy" id="38151"/>
    <lineage>
        <taxon>Eukaryota</taxon>
        <taxon>Metazoa</taxon>
        <taxon>Ecdysozoa</taxon>
        <taxon>Arthropoda</taxon>
        <taxon>Hexapoda</taxon>
        <taxon>Insecta</taxon>
        <taxon>Pterygota</taxon>
        <taxon>Neoptera</taxon>
        <taxon>Paraneoptera</taxon>
        <taxon>Hemiptera</taxon>
        <taxon>Auchenorrhyncha</taxon>
        <taxon>Cercopoidea</taxon>
        <taxon>Clastopteridae</taxon>
        <taxon>Clastoptera</taxon>
    </lineage>
</organism>
<proteinExistence type="predicted"/>
<accession>A0A1B6CPF9</accession>
<dbReference type="EMBL" id="GEDC01022034">
    <property type="protein sequence ID" value="JAS15264.1"/>
    <property type="molecule type" value="Transcribed_RNA"/>
</dbReference>